<comment type="catalytic activity">
    <reaction evidence="1">
        <text>ATP-dependent breakage, passage and rejoining of double-stranded DNA.</text>
        <dbReference type="EC" id="5.6.2.2"/>
    </reaction>
</comment>
<comment type="cofactor">
    <cofactor evidence="2">
        <name>Mg(2+)</name>
        <dbReference type="ChEBI" id="CHEBI:18420"/>
    </cofactor>
</comment>
<organism evidence="7 8">
    <name type="scientific">Pseudoprevotella muciniphila</name>
    <dbReference type="NCBI Taxonomy" id="2133944"/>
    <lineage>
        <taxon>Bacteria</taxon>
        <taxon>Pseudomonadati</taxon>
        <taxon>Bacteroidota</taxon>
        <taxon>Bacteroidia</taxon>
        <taxon>Bacteroidales</taxon>
        <taxon>Prevotellaceae</taxon>
        <taxon>Pseudoprevotella</taxon>
    </lineage>
</organism>
<reference evidence="7 8" key="1">
    <citation type="submission" date="2018-11" db="EMBL/GenBank/DDBJ databases">
        <authorList>
            <person name="Na S.W."/>
            <person name="Baik M."/>
        </authorList>
    </citation>
    <scope>NUCLEOTIDE SEQUENCE [LARGE SCALE GENOMIC DNA]</scope>
    <source>
        <strain evidence="7 8">E39</strain>
    </source>
</reference>
<dbReference type="Proteomes" id="UP000249375">
    <property type="component" value="Chromosome"/>
</dbReference>
<name>A0A5P8E7J8_9BACT</name>
<dbReference type="CDD" id="cd01030">
    <property type="entry name" value="TOPRIM_TopoIIA_like"/>
    <property type="match status" value="1"/>
</dbReference>
<dbReference type="Gene3D" id="3.40.50.670">
    <property type="match status" value="1"/>
</dbReference>
<dbReference type="InterPro" id="IPR006171">
    <property type="entry name" value="TOPRIM_dom"/>
</dbReference>
<dbReference type="SUPFAM" id="SSF56719">
    <property type="entry name" value="Type II DNA topoisomerase"/>
    <property type="match status" value="1"/>
</dbReference>
<evidence type="ECO:0000259" key="6">
    <source>
        <dbReference type="PROSITE" id="PS50880"/>
    </source>
</evidence>
<dbReference type="InterPro" id="IPR020568">
    <property type="entry name" value="Ribosomal_Su5_D2-typ_SF"/>
</dbReference>
<evidence type="ECO:0000256" key="5">
    <source>
        <dbReference type="ARBA" id="ARBA00023235"/>
    </source>
</evidence>
<dbReference type="InterPro" id="IPR003594">
    <property type="entry name" value="HATPase_dom"/>
</dbReference>
<dbReference type="SMART" id="SM00387">
    <property type="entry name" value="HATPase_c"/>
    <property type="match status" value="1"/>
</dbReference>
<dbReference type="EC" id="5.6.2.2" evidence="3"/>
<dbReference type="InterPro" id="IPR036890">
    <property type="entry name" value="HATPase_C_sf"/>
</dbReference>
<dbReference type="InterPro" id="IPR002288">
    <property type="entry name" value="DNA_gyrase_B_C"/>
</dbReference>
<dbReference type="SMART" id="SM00433">
    <property type="entry name" value="TOP2c"/>
    <property type="match status" value="1"/>
</dbReference>
<dbReference type="GO" id="GO:0003677">
    <property type="term" value="F:DNA binding"/>
    <property type="evidence" value="ECO:0007669"/>
    <property type="project" value="InterPro"/>
</dbReference>
<evidence type="ECO:0000313" key="7">
    <source>
        <dbReference type="EMBL" id="QFQ12912.1"/>
    </source>
</evidence>
<dbReference type="PROSITE" id="PS50880">
    <property type="entry name" value="TOPRIM"/>
    <property type="match status" value="1"/>
</dbReference>
<dbReference type="KEGG" id="alq:C7Y71_007705"/>
<evidence type="ECO:0000256" key="1">
    <source>
        <dbReference type="ARBA" id="ARBA00000185"/>
    </source>
</evidence>
<dbReference type="Gene3D" id="3.30.230.10">
    <property type="match status" value="1"/>
</dbReference>
<dbReference type="FunFam" id="3.30.565.10:FF:000063">
    <property type="entry name" value="DNA topoisomerase (ATP-hydrolyzing)"/>
    <property type="match status" value="1"/>
</dbReference>
<dbReference type="InterPro" id="IPR013506">
    <property type="entry name" value="Topo_IIA_bsu_dom2"/>
</dbReference>
<gene>
    <name evidence="7" type="ORF">C7Y71_007705</name>
</gene>
<dbReference type="GO" id="GO:0005524">
    <property type="term" value="F:ATP binding"/>
    <property type="evidence" value="ECO:0007669"/>
    <property type="project" value="InterPro"/>
</dbReference>
<protein>
    <recommendedName>
        <fullName evidence="3">DNA topoisomerase (ATP-hydrolyzing)</fullName>
        <ecNumber evidence="3">5.6.2.2</ecNumber>
    </recommendedName>
</protein>
<keyword evidence="8" id="KW-1185">Reference proteome</keyword>
<dbReference type="InterPro" id="IPR014721">
    <property type="entry name" value="Ribsml_uS5_D2-typ_fold_subgr"/>
</dbReference>
<keyword evidence="5 7" id="KW-0413">Isomerase</keyword>
<evidence type="ECO:0000313" key="8">
    <source>
        <dbReference type="Proteomes" id="UP000249375"/>
    </source>
</evidence>
<dbReference type="PRINTS" id="PR00418">
    <property type="entry name" value="TPI2FAMILY"/>
</dbReference>
<dbReference type="RefSeq" id="WP_111897982.1">
    <property type="nucleotide sequence ID" value="NZ_CP033459.1"/>
</dbReference>
<feature type="domain" description="Toprim" evidence="6">
    <location>
        <begin position="436"/>
        <end position="546"/>
    </location>
</feature>
<dbReference type="InterPro" id="IPR013760">
    <property type="entry name" value="Topo_IIA-like_dom_sf"/>
</dbReference>
<proteinExistence type="predicted"/>
<accession>A0A5P8E7J8</accession>
<dbReference type="EMBL" id="CP033459">
    <property type="protein sequence ID" value="QFQ12912.1"/>
    <property type="molecule type" value="Genomic_DNA"/>
</dbReference>
<dbReference type="PROSITE" id="PS00177">
    <property type="entry name" value="TOPOISOMERASE_II"/>
    <property type="match status" value="1"/>
</dbReference>
<evidence type="ECO:0000256" key="2">
    <source>
        <dbReference type="ARBA" id="ARBA00001946"/>
    </source>
</evidence>
<dbReference type="InterPro" id="IPR001241">
    <property type="entry name" value="Topo_IIA"/>
</dbReference>
<dbReference type="OrthoDB" id="9802808at2"/>
<dbReference type="Gene3D" id="3.30.565.10">
    <property type="entry name" value="Histidine kinase-like ATPase, C-terminal domain"/>
    <property type="match status" value="1"/>
</dbReference>
<dbReference type="InterPro" id="IPR013759">
    <property type="entry name" value="Topo_IIA_B_C"/>
</dbReference>
<dbReference type="Pfam" id="PF00986">
    <property type="entry name" value="DNA_gyraseB_C"/>
    <property type="match status" value="1"/>
</dbReference>
<dbReference type="PANTHER" id="PTHR45866">
    <property type="entry name" value="DNA GYRASE/TOPOISOMERASE SUBUNIT B"/>
    <property type="match status" value="1"/>
</dbReference>
<evidence type="ECO:0000256" key="3">
    <source>
        <dbReference type="ARBA" id="ARBA00012895"/>
    </source>
</evidence>
<dbReference type="SUPFAM" id="SSF55874">
    <property type="entry name" value="ATPase domain of HSP90 chaperone/DNA topoisomerase II/histidine kinase"/>
    <property type="match status" value="1"/>
</dbReference>
<sequence length="684" mass="77645">MEEEKEIQKNTNDYTEEHIVHLDDMEHVRARAGMYIGRLGDGSHAEDGIYVLLKETIDNSIDEFNEGFGKRIDVDITDQRSASVRDFGRGIPLGKLVDAVSQLNTGGKFDNDNYTASVGLNGVGLKAVNALSSKFIARSHRSGEMREVTFERGKIVNDVTGKTEEEDGTYIYFEPDNTLFLNYKFQPEFVSNMLRNYTYLNTGLNIYNNGHRIVSRNGLEDLLNDNMTEPSLYNIIHLKGDGIEIAFTHTAQYGEEYYSFVNGQHTTQGGTHQSAFKEHVARTIKEYFGKNWEVQDVRNGLVAAIAIRVIEPMFESQTKIKLGSLTMAPDKDKNGRPFQLSGVSVNKFVGDFIKEQVDNYLHKNLDVAEVIQQKIVESEKERKAIAGVTKLARERAKKANLHNRKLRDCRVHYNDPAPKQKKGEELTEENDVRNLSSIFITEGDSASGSITKSRDVNTQAVFSLRGKPLNCYGLTKKVVYENEEFNLLQAALNIEDGLDGLRYNKVIVATDADVDGMHIRLLMITFFLQFFPDLIKKGHVYILQTPLFRVRNKKKKIRDAKKAAVDDKAAGAAILKKSQSDNRSEFETVYCYNDEEKQAAIERLSPDPEITRFKGLGEISPDEFRGFIGPEMRLEKVTLHKSDQVKELLEYYMGKNTMERQNFIINNLVVEEDLAEEDFQGENN</sequence>
<dbReference type="Pfam" id="PF01751">
    <property type="entry name" value="Toprim"/>
    <property type="match status" value="1"/>
</dbReference>
<dbReference type="InterPro" id="IPR018522">
    <property type="entry name" value="TopoIIA_CS"/>
</dbReference>
<dbReference type="Pfam" id="PF02518">
    <property type="entry name" value="HATPase_c"/>
    <property type="match status" value="1"/>
</dbReference>
<dbReference type="Pfam" id="PF00204">
    <property type="entry name" value="DNA_gyraseB"/>
    <property type="match status" value="1"/>
</dbReference>
<dbReference type="PANTHER" id="PTHR45866:SF2">
    <property type="entry name" value="DNA TOPOISOMERASE (ATP-HYDROLYZING)"/>
    <property type="match status" value="1"/>
</dbReference>
<dbReference type="GO" id="GO:0003918">
    <property type="term" value="F:DNA topoisomerase type II (double strand cut, ATP-hydrolyzing) activity"/>
    <property type="evidence" value="ECO:0007669"/>
    <property type="project" value="UniProtKB-EC"/>
</dbReference>
<dbReference type="GO" id="GO:0006265">
    <property type="term" value="P:DNA topological change"/>
    <property type="evidence" value="ECO:0007669"/>
    <property type="project" value="InterPro"/>
</dbReference>
<dbReference type="SUPFAM" id="SSF54211">
    <property type="entry name" value="Ribosomal protein S5 domain 2-like"/>
    <property type="match status" value="1"/>
</dbReference>
<keyword evidence="4" id="KW-0799">Topoisomerase</keyword>
<evidence type="ECO:0000256" key="4">
    <source>
        <dbReference type="ARBA" id="ARBA00023029"/>
    </source>
</evidence>
<dbReference type="AlphaFoldDB" id="A0A5P8E7J8"/>